<evidence type="ECO:0000256" key="3">
    <source>
        <dbReference type="ARBA" id="ARBA00022839"/>
    </source>
</evidence>
<dbReference type="InterPro" id="IPR036397">
    <property type="entry name" value="RNaseH_sf"/>
</dbReference>
<dbReference type="SMART" id="SM00479">
    <property type="entry name" value="EXOIII"/>
    <property type="match status" value="1"/>
</dbReference>
<evidence type="ECO:0000256" key="1">
    <source>
        <dbReference type="ARBA" id="ARBA00022722"/>
    </source>
</evidence>
<gene>
    <name evidence="5" type="ORF">KGA66_28180</name>
</gene>
<feature type="domain" description="Exonuclease" evidence="4">
    <location>
        <begin position="7"/>
        <end position="174"/>
    </location>
</feature>
<dbReference type="GO" id="GO:0003676">
    <property type="term" value="F:nucleic acid binding"/>
    <property type="evidence" value="ECO:0007669"/>
    <property type="project" value="InterPro"/>
</dbReference>
<keyword evidence="3 5" id="KW-0269">Exonuclease</keyword>
<dbReference type="Pfam" id="PF00929">
    <property type="entry name" value="RNase_T"/>
    <property type="match status" value="1"/>
</dbReference>
<dbReference type="AlphaFoldDB" id="A0A8J7WW20"/>
<dbReference type="Gene3D" id="3.30.420.10">
    <property type="entry name" value="Ribonuclease H-like superfamily/Ribonuclease H"/>
    <property type="match status" value="1"/>
</dbReference>
<dbReference type="PANTHER" id="PTHR30231">
    <property type="entry name" value="DNA POLYMERASE III SUBUNIT EPSILON"/>
    <property type="match status" value="1"/>
</dbReference>
<dbReference type="GO" id="GO:0008408">
    <property type="term" value="F:3'-5' exonuclease activity"/>
    <property type="evidence" value="ECO:0007669"/>
    <property type="project" value="TreeGrafter"/>
</dbReference>
<dbReference type="InterPro" id="IPR013520">
    <property type="entry name" value="Ribonucl_H"/>
</dbReference>
<evidence type="ECO:0000256" key="2">
    <source>
        <dbReference type="ARBA" id="ARBA00022801"/>
    </source>
</evidence>
<proteinExistence type="predicted"/>
<comment type="caution">
    <text evidence="5">The sequence shown here is derived from an EMBL/GenBank/DDBJ whole genome shotgun (WGS) entry which is preliminary data.</text>
</comment>
<dbReference type="RefSeq" id="WP_211472500.1">
    <property type="nucleotide sequence ID" value="NZ_JAGSXH010000234.1"/>
</dbReference>
<sequence>MSVGRTGYAVFDIETTGFSLYPDSIVEIAVVHVDALGAITGSWDTLLRPQDDVVGPTFVHGITQDMVLDAPRFAEVAPQLHGLFAGRVPVAHRLPQFDGRFVAAHFAWSGIRLPQLTRGLCTWKHARRHLPLASHTLGACCGHLGIDLTEAHQALADTLATAKLLSHFITAGFPLEGVALPALTGMPHPRSPAEDRFLPRTVATRPHIGS</sequence>
<dbReference type="CDD" id="cd06127">
    <property type="entry name" value="DEDDh"/>
    <property type="match status" value="1"/>
</dbReference>
<dbReference type="Proteomes" id="UP000677913">
    <property type="component" value="Unassembled WGS sequence"/>
</dbReference>
<keyword evidence="6" id="KW-1185">Reference proteome</keyword>
<dbReference type="InterPro" id="IPR012337">
    <property type="entry name" value="RNaseH-like_sf"/>
</dbReference>
<keyword evidence="1" id="KW-0540">Nuclease</keyword>
<reference evidence="5" key="1">
    <citation type="submission" date="2021-04" db="EMBL/GenBank/DDBJ databases">
        <title>Genome based classification of Actinospica acidithermotolerans sp. nov., an actinobacterium isolated from an Indonesian hot spring.</title>
        <authorList>
            <person name="Kusuma A.B."/>
            <person name="Putra K.E."/>
            <person name="Nafisah S."/>
            <person name="Loh J."/>
            <person name="Nouioui I."/>
            <person name="Goodfellow M."/>
        </authorList>
    </citation>
    <scope>NUCLEOTIDE SEQUENCE</scope>
    <source>
        <strain evidence="5">DSM 45618</strain>
    </source>
</reference>
<keyword evidence="2" id="KW-0378">Hydrolase</keyword>
<accession>A0A8J7WW20</accession>
<dbReference type="SUPFAM" id="SSF53098">
    <property type="entry name" value="Ribonuclease H-like"/>
    <property type="match status" value="1"/>
</dbReference>
<organism evidence="5 6">
    <name type="scientific">Actinocrinis puniceicyclus</name>
    <dbReference type="NCBI Taxonomy" id="977794"/>
    <lineage>
        <taxon>Bacteria</taxon>
        <taxon>Bacillati</taxon>
        <taxon>Actinomycetota</taxon>
        <taxon>Actinomycetes</taxon>
        <taxon>Catenulisporales</taxon>
        <taxon>Actinospicaceae</taxon>
        <taxon>Actinocrinis</taxon>
    </lineage>
</organism>
<evidence type="ECO:0000313" key="5">
    <source>
        <dbReference type="EMBL" id="MBS2966945.1"/>
    </source>
</evidence>
<evidence type="ECO:0000259" key="4">
    <source>
        <dbReference type="SMART" id="SM00479"/>
    </source>
</evidence>
<evidence type="ECO:0000313" key="6">
    <source>
        <dbReference type="Proteomes" id="UP000677913"/>
    </source>
</evidence>
<dbReference type="PANTHER" id="PTHR30231:SF4">
    <property type="entry name" value="PROTEIN NEN2"/>
    <property type="match status" value="1"/>
</dbReference>
<name>A0A8J7WW20_9ACTN</name>
<dbReference type="FunFam" id="3.30.420.10:FF:000045">
    <property type="entry name" value="3'-5' exonuclease DinG"/>
    <property type="match status" value="1"/>
</dbReference>
<protein>
    <submittedName>
        <fullName evidence="5">3'-5' exonuclease</fullName>
    </submittedName>
</protein>
<dbReference type="EMBL" id="JAGSXH010000234">
    <property type="protein sequence ID" value="MBS2966945.1"/>
    <property type="molecule type" value="Genomic_DNA"/>
</dbReference>